<comment type="cofactor">
    <cofactor evidence="1 33">
        <name>FAD</name>
        <dbReference type="ChEBI" id="CHEBI:57692"/>
    </cofactor>
</comment>
<comment type="catalytic activity">
    <reaction evidence="22">
        <text>heptan-2-one + NADPH + O2 + H(+) = pentyl acetate + NADP(+) + H2O</text>
        <dbReference type="Rhea" id="RHEA:54836"/>
        <dbReference type="ChEBI" id="CHEBI:5672"/>
        <dbReference type="ChEBI" id="CHEBI:15377"/>
        <dbReference type="ChEBI" id="CHEBI:15378"/>
        <dbReference type="ChEBI" id="CHEBI:15379"/>
        <dbReference type="ChEBI" id="CHEBI:57783"/>
        <dbReference type="ChEBI" id="CHEBI:58349"/>
        <dbReference type="ChEBI" id="CHEBI:87362"/>
    </reaction>
    <physiologicalReaction direction="left-to-right" evidence="22">
        <dbReference type="Rhea" id="RHEA:54837"/>
    </physiologicalReaction>
</comment>
<evidence type="ECO:0000256" key="31">
    <source>
        <dbReference type="ARBA" id="ARBA00049443"/>
    </source>
</evidence>
<evidence type="ECO:0000256" key="12">
    <source>
        <dbReference type="ARBA" id="ARBA00022857"/>
    </source>
</evidence>
<evidence type="ECO:0000256" key="2">
    <source>
        <dbReference type="ARBA" id="ARBA00004389"/>
    </source>
</evidence>
<dbReference type="PRINTS" id="PR00370">
    <property type="entry name" value="FMOXYGENASE"/>
</dbReference>
<dbReference type="InterPro" id="IPR036188">
    <property type="entry name" value="FAD/NAD-bd_sf"/>
</dbReference>
<keyword evidence="11" id="KW-0492">Microsome</keyword>
<evidence type="ECO:0000256" key="30">
    <source>
        <dbReference type="ARBA" id="ARBA00048990"/>
    </source>
</evidence>
<dbReference type="GO" id="GO:0034899">
    <property type="term" value="F:trimethylamine monooxygenase activity"/>
    <property type="evidence" value="ECO:0007669"/>
    <property type="project" value="UniProtKB-EC"/>
</dbReference>
<organism evidence="34 35">
    <name type="scientific">Meloidogyne hapla</name>
    <name type="common">Root-knot nematode worm</name>
    <dbReference type="NCBI Taxonomy" id="6305"/>
    <lineage>
        <taxon>Eukaryota</taxon>
        <taxon>Metazoa</taxon>
        <taxon>Ecdysozoa</taxon>
        <taxon>Nematoda</taxon>
        <taxon>Chromadorea</taxon>
        <taxon>Rhabditida</taxon>
        <taxon>Tylenchina</taxon>
        <taxon>Tylenchomorpha</taxon>
        <taxon>Tylenchoidea</taxon>
        <taxon>Meloidogynidae</taxon>
        <taxon>Meloidogyninae</taxon>
        <taxon>Meloidogyne</taxon>
    </lineage>
</organism>
<comment type="catalytic activity">
    <reaction evidence="23">
        <text>sulcatone + NADPH + O2 + H(+) = 4-methylpent-3-en-1-yl acetate + NADP(+) + H2O</text>
        <dbReference type="Rhea" id="RHEA:54864"/>
        <dbReference type="ChEBI" id="CHEBI:15377"/>
        <dbReference type="ChEBI" id="CHEBI:15378"/>
        <dbReference type="ChEBI" id="CHEBI:15379"/>
        <dbReference type="ChEBI" id="CHEBI:16310"/>
        <dbReference type="ChEBI" id="CHEBI:57783"/>
        <dbReference type="ChEBI" id="CHEBI:58349"/>
        <dbReference type="ChEBI" id="CHEBI:138373"/>
    </reaction>
    <physiologicalReaction direction="left-to-right" evidence="23">
        <dbReference type="Rhea" id="RHEA:54865"/>
    </physiologicalReaction>
</comment>
<comment type="catalytic activity">
    <reaction evidence="31">
        <text>N,N-dimethylaniline + NADPH + O2 + H(+) = N,N-dimethylaniline N-oxide + NADP(+) + H2O</text>
        <dbReference type="Rhea" id="RHEA:24468"/>
        <dbReference type="ChEBI" id="CHEBI:15377"/>
        <dbReference type="ChEBI" id="CHEBI:15378"/>
        <dbReference type="ChEBI" id="CHEBI:15379"/>
        <dbReference type="ChEBI" id="CHEBI:16269"/>
        <dbReference type="ChEBI" id="CHEBI:17735"/>
        <dbReference type="ChEBI" id="CHEBI:57783"/>
        <dbReference type="ChEBI" id="CHEBI:58349"/>
        <dbReference type="EC" id="1.14.13.8"/>
    </reaction>
    <physiologicalReaction direction="left-to-right" evidence="31">
        <dbReference type="Rhea" id="RHEA:24469"/>
    </physiologicalReaction>
</comment>
<dbReference type="GO" id="GO:0050660">
    <property type="term" value="F:flavin adenine dinucleotide binding"/>
    <property type="evidence" value="ECO:0007669"/>
    <property type="project" value="InterPro"/>
</dbReference>
<keyword evidence="12" id="KW-0521">NADP</keyword>
<comment type="similarity">
    <text evidence="4 33">Belongs to the FMO family.</text>
</comment>
<dbReference type="GO" id="GO:0050661">
    <property type="term" value="F:NADP binding"/>
    <property type="evidence" value="ECO:0007669"/>
    <property type="project" value="InterPro"/>
</dbReference>
<comment type="catalytic activity">
    <reaction evidence="20">
        <text>hypotaurine + NADH + O2 + H(+) = taurine + NAD(+) + H2O</text>
        <dbReference type="Rhea" id="RHEA:74111"/>
        <dbReference type="ChEBI" id="CHEBI:15377"/>
        <dbReference type="ChEBI" id="CHEBI:15378"/>
        <dbReference type="ChEBI" id="CHEBI:15379"/>
        <dbReference type="ChEBI" id="CHEBI:57540"/>
        <dbReference type="ChEBI" id="CHEBI:57853"/>
        <dbReference type="ChEBI" id="CHEBI:57945"/>
        <dbReference type="ChEBI" id="CHEBI:507393"/>
        <dbReference type="EC" id="1.14.13.8"/>
    </reaction>
    <physiologicalReaction direction="left-to-right" evidence="20">
        <dbReference type="Rhea" id="RHEA:74112"/>
    </physiologicalReaction>
</comment>
<comment type="catalytic activity">
    <reaction evidence="21">
        <text>hexan-3-one + NADPH + O2 + H(+) = propyl propanoate + NADP(+) + H2O</text>
        <dbReference type="Rhea" id="RHEA:54848"/>
        <dbReference type="ChEBI" id="CHEBI:15377"/>
        <dbReference type="ChEBI" id="CHEBI:15378"/>
        <dbReference type="ChEBI" id="CHEBI:15379"/>
        <dbReference type="ChEBI" id="CHEBI:57783"/>
        <dbReference type="ChEBI" id="CHEBI:58349"/>
        <dbReference type="ChEBI" id="CHEBI:89828"/>
        <dbReference type="ChEBI" id="CHEBI:89891"/>
    </reaction>
    <physiologicalReaction direction="left-to-right" evidence="21">
        <dbReference type="Rhea" id="RHEA:54849"/>
    </physiologicalReaction>
</comment>
<keyword evidence="10 33" id="KW-0274">FAD</keyword>
<dbReference type="InterPro" id="IPR000960">
    <property type="entry name" value="Flavin_mOase"/>
</dbReference>
<evidence type="ECO:0000256" key="4">
    <source>
        <dbReference type="ARBA" id="ARBA00009183"/>
    </source>
</evidence>
<dbReference type="OMA" id="ERTNHIG"/>
<comment type="function">
    <text evidence="18">Acts as a Baeyer-Villiger monooxygenase on a broad range of substrates. Catalyzes the insertion of an oxygen atom into a carbon-carbon bond adjacent to a carbonyl, which converts ketones to esters. Active on diverse carbonyl compounds, whereas soft nucleophiles are mostly non- or poorly reactive. In contrast with other forms of FMO it is non- or poorly active on 'classical' substrates such as drugs, pesticides, and dietary components containing soft nucleophilic heteroatoms. Able to oxidize drug molecules bearing a carbonyl group on an aliphatic chain, such as nabumetone and pentoxifylline. Also, in the absence of substrates, shows slow but yet significant NADPH oxidase activity. Acts as a positive modulator of cholesterol biosynthesis as well as glucose homeostasis, promoting metabolic aging via pleiotropic effects.</text>
</comment>
<evidence type="ECO:0000313" key="35">
    <source>
        <dbReference type="WBParaSite" id="MhA1_Contig874.frz3.gene12"/>
    </source>
</evidence>
<evidence type="ECO:0000256" key="27">
    <source>
        <dbReference type="ARBA" id="ARBA00048088"/>
    </source>
</evidence>
<accession>A0A1I8C0Z3</accession>
<evidence type="ECO:0000256" key="25">
    <source>
        <dbReference type="ARBA" id="ARBA00047977"/>
    </source>
</evidence>
<dbReference type="PIRSF" id="PIRSF000332">
    <property type="entry name" value="FMO"/>
    <property type="match status" value="1"/>
</dbReference>
<dbReference type="GO" id="GO:0006629">
    <property type="term" value="P:lipid metabolic process"/>
    <property type="evidence" value="ECO:0007669"/>
    <property type="project" value="UniProtKB-KW"/>
</dbReference>
<evidence type="ECO:0000256" key="23">
    <source>
        <dbReference type="ARBA" id="ARBA00047855"/>
    </source>
</evidence>
<dbReference type="Gene3D" id="3.50.50.60">
    <property type="entry name" value="FAD/NAD(P)-binding domain"/>
    <property type="match status" value="1"/>
</dbReference>
<comment type="function">
    <text evidence="19">Broad spectrum monooxygenase that catalyzes the oxygenation of a wide variety of nitrogen- and sulfur-containing compounds including xenobiotics. Catalyzes the S-oxygenation of hypotaurine to produce taurine, an organic osmolyte involved in cell volume regulation as well as a variety of cytoprotective and developmental processes. In vitro, catalyzes the N-oxygenation of trimethylamine (TMA) to produce trimethylamine N-oxide (TMAO) and could therefore participate to the detoxification of this compound that is generated by the action of gut microbiota from dietary precursors such as choline, choline containing compounds, betaine or L-carnitine.</text>
</comment>
<evidence type="ECO:0000256" key="8">
    <source>
        <dbReference type="ARBA" id="ARBA00022692"/>
    </source>
</evidence>
<comment type="catalytic activity">
    <reaction evidence="32">
        <text>octan-3-one + NADPH + O2 + H(+) = pentyl propanoate + NADP(+) + H2O</text>
        <dbReference type="Rhea" id="RHEA:54840"/>
        <dbReference type="ChEBI" id="CHEBI:15377"/>
        <dbReference type="ChEBI" id="CHEBI:15378"/>
        <dbReference type="ChEBI" id="CHEBI:15379"/>
        <dbReference type="ChEBI" id="CHEBI:57783"/>
        <dbReference type="ChEBI" id="CHEBI:58349"/>
        <dbReference type="ChEBI" id="CHEBI:80946"/>
        <dbReference type="ChEBI" id="CHEBI:87373"/>
    </reaction>
    <physiologicalReaction direction="left-to-right" evidence="32">
        <dbReference type="Rhea" id="RHEA:54841"/>
    </physiologicalReaction>
</comment>
<keyword evidence="6" id="KW-0597">Phosphoprotein</keyword>
<evidence type="ECO:0000256" key="10">
    <source>
        <dbReference type="ARBA" id="ARBA00022827"/>
    </source>
</evidence>
<keyword evidence="15 33" id="KW-0503">Monooxygenase</keyword>
<dbReference type="SUPFAM" id="SSF51905">
    <property type="entry name" value="FAD/NAD(P)-binding domain"/>
    <property type="match status" value="2"/>
</dbReference>
<evidence type="ECO:0000256" key="5">
    <source>
        <dbReference type="ARBA" id="ARBA00022481"/>
    </source>
</evidence>
<evidence type="ECO:0000256" key="20">
    <source>
        <dbReference type="ARBA" id="ARBA00047338"/>
    </source>
</evidence>
<dbReference type="Proteomes" id="UP000095281">
    <property type="component" value="Unplaced"/>
</dbReference>
<protein>
    <recommendedName>
        <fullName evidence="33">Flavin-containing monooxygenase</fullName>
        <ecNumber evidence="33">1.-.-.-</ecNumber>
    </recommendedName>
</protein>
<dbReference type="InterPro" id="IPR002257">
    <property type="entry name" value="Flavin_mOase_5"/>
</dbReference>
<keyword evidence="16" id="KW-0443">Lipid metabolism</keyword>
<comment type="catalytic activity">
    <reaction evidence="25">
        <text>hexan-3-one + NADPH + O2 + H(+) = ethyl butanoate + NADP(+) + H2O</text>
        <dbReference type="Rhea" id="RHEA:54844"/>
        <dbReference type="ChEBI" id="CHEBI:15377"/>
        <dbReference type="ChEBI" id="CHEBI:15378"/>
        <dbReference type="ChEBI" id="CHEBI:15379"/>
        <dbReference type="ChEBI" id="CHEBI:57783"/>
        <dbReference type="ChEBI" id="CHEBI:58349"/>
        <dbReference type="ChEBI" id="CHEBI:88764"/>
        <dbReference type="ChEBI" id="CHEBI:89891"/>
    </reaction>
    <physiologicalReaction direction="left-to-right" evidence="25">
        <dbReference type="Rhea" id="RHEA:54845"/>
    </physiologicalReaction>
</comment>
<keyword evidence="13" id="KW-1133">Transmembrane helix</keyword>
<dbReference type="EC" id="1.-.-.-" evidence="33"/>
<evidence type="ECO:0000256" key="17">
    <source>
        <dbReference type="ARBA" id="ARBA00023136"/>
    </source>
</evidence>
<dbReference type="PRINTS" id="PR01125">
    <property type="entry name" value="FMOXYGENASE5"/>
</dbReference>
<comment type="catalytic activity">
    <reaction evidence="26">
        <text>hypotaurine + NADPH + O2 + H(+) = taurine + NADP(+) + H2O</text>
        <dbReference type="Rhea" id="RHEA:69819"/>
        <dbReference type="ChEBI" id="CHEBI:15377"/>
        <dbReference type="ChEBI" id="CHEBI:15378"/>
        <dbReference type="ChEBI" id="CHEBI:15379"/>
        <dbReference type="ChEBI" id="CHEBI:57783"/>
        <dbReference type="ChEBI" id="CHEBI:57853"/>
        <dbReference type="ChEBI" id="CHEBI:58349"/>
        <dbReference type="ChEBI" id="CHEBI:507393"/>
        <dbReference type="EC" id="1.14.13.8"/>
    </reaction>
    <physiologicalReaction direction="left-to-right" evidence="26">
        <dbReference type="Rhea" id="RHEA:69820"/>
    </physiologicalReaction>
</comment>
<evidence type="ECO:0000256" key="29">
    <source>
        <dbReference type="ARBA" id="ARBA00048989"/>
    </source>
</evidence>
<keyword evidence="9" id="KW-0256">Endoplasmic reticulum</keyword>
<dbReference type="WBParaSite" id="MhA1_Contig874.frz3.gene12">
    <property type="protein sequence ID" value="MhA1_Contig874.frz3.gene12"/>
    <property type="gene ID" value="MhA1_Contig874.frz3.gene12"/>
</dbReference>
<evidence type="ECO:0000256" key="3">
    <source>
        <dbReference type="ARBA" id="ARBA00004524"/>
    </source>
</evidence>
<dbReference type="GO" id="GO:0005789">
    <property type="term" value="C:endoplasmic reticulum membrane"/>
    <property type="evidence" value="ECO:0007669"/>
    <property type="project" value="UniProtKB-SubCell"/>
</dbReference>
<keyword evidence="17" id="KW-0472">Membrane</keyword>
<comment type="catalytic activity">
    <reaction evidence="29">
        <text>(2E)-geranial + NADPH + O2 + H(+) = (1E)-2,6-dimethylhepta-1,5-dien-1-yl formate + NADP(+) + H2O</text>
        <dbReference type="Rhea" id="RHEA:54860"/>
        <dbReference type="ChEBI" id="CHEBI:15377"/>
        <dbReference type="ChEBI" id="CHEBI:15378"/>
        <dbReference type="ChEBI" id="CHEBI:15379"/>
        <dbReference type="ChEBI" id="CHEBI:16980"/>
        <dbReference type="ChEBI" id="CHEBI:57783"/>
        <dbReference type="ChEBI" id="CHEBI:58349"/>
        <dbReference type="ChEBI" id="CHEBI:138375"/>
    </reaction>
    <physiologicalReaction direction="left-to-right" evidence="29">
        <dbReference type="Rhea" id="RHEA:54861"/>
    </physiologicalReaction>
</comment>
<comment type="subcellular location">
    <subcellularLocation>
        <location evidence="2">Endoplasmic reticulum membrane</location>
        <topology evidence="2">Single-pass membrane protein</topology>
    </subcellularLocation>
    <subcellularLocation>
        <location evidence="3">Microsome membrane</location>
    </subcellularLocation>
</comment>
<evidence type="ECO:0000256" key="1">
    <source>
        <dbReference type="ARBA" id="ARBA00001974"/>
    </source>
</evidence>
<evidence type="ECO:0000256" key="18">
    <source>
        <dbReference type="ARBA" id="ARBA00045722"/>
    </source>
</evidence>
<evidence type="ECO:0000313" key="34">
    <source>
        <dbReference type="Proteomes" id="UP000095281"/>
    </source>
</evidence>
<evidence type="ECO:0000256" key="15">
    <source>
        <dbReference type="ARBA" id="ARBA00023033"/>
    </source>
</evidence>
<evidence type="ECO:0000256" key="33">
    <source>
        <dbReference type="RuleBase" id="RU361177"/>
    </source>
</evidence>
<evidence type="ECO:0000256" key="6">
    <source>
        <dbReference type="ARBA" id="ARBA00022553"/>
    </source>
</evidence>
<evidence type="ECO:0000256" key="24">
    <source>
        <dbReference type="ARBA" id="ARBA00047864"/>
    </source>
</evidence>
<dbReference type="PANTHER" id="PTHR23023">
    <property type="entry name" value="DIMETHYLANILINE MONOOXYGENASE"/>
    <property type="match status" value="1"/>
</dbReference>
<evidence type="ECO:0000256" key="32">
    <source>
        <dbReference type="ARBA" id="ARBA00049475"/>
    </source>
</evidence>
<evidence type="ECO:0000256" key="16">
    <source>
        <dbReference type="ARBA" id="ARBA00023098"/>
    </source>
</evidence>
<evidence type="ECO:0000256" key="11">
    <source>
        <dbReference type="ARBA" id="ARBA00022848"/>
    </source>
</evidence>
<keyword evidence="5" id="KW-0488">Methylation</keyword>
<dbReference type="InterPro" id="IPR050346">
    <property type="entry name" value="FMO-like"/>
</dbReference>
<evidence type="ECO:0000256" key="19">
    <source>
        <dbReference type="ARBA" id="ARBA00045957"/>
    </source>
</evidence>
<evidence type="ECO:0000256" key="7">
    <source>
        <dbReference type="ARBA" id="ARBA00022630"/>
    </source>
</evidence>
<comment type="catalytic activity">
    <reaction evidence="27">
        <text>trimethylamine + NADPH + O2 = trimethylamine N-oxide + NADP(+) + H2O</text>
        <dbReference type="Rhea" id="RHEA:31979"/>
        <dbReference type="ChEBI" id="CHEBI:15377"/>
        <dbReference type="ChEBI" id="CHEBI:15379"/>
        <dbReference type="ChEBI" id="CHEBI:15724"/>
        <dbReference type="ChEBI" id="CHEBI:57783"/>
        <dbReference type="ChEBI" id="CHEBI:58349"/>
        <dbReference type="ChEBI" id="CHEBI:58389"/>
        <dbReference type="EC" id="1.14.13.148"/>
    </reaction>
    <physiologicalReaction direction="left-to-right" evidence="27">
        <dbReference type="Rhea" id="RHEA:31980"/>
    </physiologicalReaction>
</comment>
<dbReference type="GO" id="GO:0047822">
    <property type="term" value="F:hypotaurine monooxygenase activity"/>
    <property type="evidence" value="ECO:0007669"/>
    <property type="project" value="RHEA"/>
</dbReference>
<comment type="catalytic activity">
    <reaction evidence="28">
        <text>octan-3-one + NADPH + O2 + H(+) = ethyl hexanoate + NADP(+) + H2O</text>
        <dbReference type="Rhea" id="RHEA:54856"/>
        <dbReference type="ChEBI" id="CHEBI:15377"/>
        <dbReference type="ChEBI" id="CHEBI:15378"/>
        <dbReference type="ChEBI" id="CHEBI:15379"/>
        <dbReference type="ChEBI" id="CHEBI:57783"/>
        <dbReference type="ChEBI" id="CHEBI:58349"/>
        <dbReference type="ChEBI" id="CHEBI:80946"/>
        <dbReference type="ChEBI" id="CHEBI:86055"/>
    </reaction>
    <physiologicalReaction direction="left-to-right" evidence="28">
        <dbReference type="Rhea" id="RHEA:54857"/>
    </physiologicalReaction>
</comment>
<evidence type="ECO:0000256" key="26">
    <source>
        <dbReference type="ARBA" id="ARBA00048041"/>
    </source>
</evidence>
<evidence type="ECO:0000256" key="9">
    <source>
        <dbReference type="ARBA" id="ARBA00022824"/>
    </source>
</evidence>
<sequence length="378" mass="43192">MKVCVIGAGVSGLPSIKACLEQNFKVDCYEKTSNIGGLWNYRPNEANIGANVMASTVPPPPEWPNFMHHSYVQKYLEMYAEHFDLIKYINFNTVKLIEVHRVEDDISKINNWSVKLSNGITKIYSAVLICTGHHCEPRIPSQINGLNQFKGKVLHSKQYRDYKGFENKRVLLVGIGNSALDIAVELAGIAKNVIISTRRGTWLFNRITQRGLPYDVVYQSRFYDWLMRMLPWSIANDFHEWRIQQRTDHDLYGLRPPHRFFQQHPAVNDALTNLLASGRVKITDDINYIEEYSVHTKDGRFYEVDVIILCTGYSFGFPFLKPPDLITVTEDNQVDLYQLILPPSPSAKGLAVIGLVHLLSVLISEIQARWVRQSLPKG</sequence>
<name>A0A1I8C0Z3_MELHA</name>
<dbReference type="GO" id="GO:0004499">
    <property type="term" value="F:N,N-dimethylaniline monooxygenase activity"/>
    <property type="evidence" value="ECO:0007669"/>
    <property type="project" value="InterPro"/>
</dbReference>
<comment type="catalytic activity">
    <reaction evidence="30">
        <text>heptan-4-one + NADPH + O2 + H(+) = propyl butanoate + NADP(+) + H2O</text>
        <dbReference type="Rhea" id="RHEA:54852"/>
        <dbReference type="ChEBI" id="CHEBI:15377"/>
        <dbReference type="ChEBI" id="CHEBI:15378"/>
        <dbReference type="ChEBI" id="CHEBI:15379"/>
        <dbReference type="ChEBI" id="CHEBI:57783"/>
        <dbReference type="ChEBI" id="CHEBI:58349"/>
        <dbReference type="ChEBI" id="CHEBI:89484"/>
        <dbReference type="ChEBI" id="CHEBI:89719"/>
    </reaction>
    <physiologicalReaction direction="left-to-right" evidence="30">
        <dbReference type="Rhea" id="RHEA:54853"/>
    </physiologicalReaction>
</comment>
<dbReference type="GO" id="GO:0016174">
    <property type="term" value="F:NAD(P)H oxidase H2O2-forming activity"/>
    <property type="evidence" value="ECO:0007669"/>
    <property type="project" value="UniProtKB-EC"/>
</dbReference>
<evidence type="ECO:0000256" key="13">
    <source>
        <dbReference type="ARBA" id="ARBA00022989"/>
    </source>
</evidence>
<evidence type="ECO:0000256" key="21">
    <source>
        <dbReference type="ARBA" id="ARBA00047426"/>
    </source>
</evidence>
<dbReference type="InterPro" id="IPR020946">
    <property type="entry name" value="Flavin_mOase-like"/>
</dbReference>
<reference evidence="35" key="1">
    <citation type="submission" date="2016-11" db="UniProtKB">
        <authorList>
            <consortium name="WormBaseParasite"/>
        </authorList>
    </citation>
    <scope>IDENTIFICATION</scope>
</reference>
<keyword evidence="14 33" id="KW-0560">Oxidoreductase</keyword>
<keyword evidence="34" id="KW-1185">Reference proteome</keyword>
<dbReference type="Pfam" id="PF00743">
    <property type="entry name" value="FMO-like"/>
    <property type="match status" value="1"/>
</dbReference>
<proteinExistence type="inferred from homology"/>
<evidence type="ECO:0000256" key="28">
    <source>
        <dbReference type="ARBA" id="ARBA00048459"/>
    </source>
</evidence>
<comment type="catalytic activity">
    <reaction evidence="24">
        <text>NADPH + O2 + H(+) = H2O2 + NADP(+)</text>
        <dbReference type="Rhea" id="RHEA:11260"/>
        <dbReference type="ChEBI" id="CHEBI:15378"/>
        <dbReference type="ChEBI" id="CHEBI:15379"/>
        <dbReference type="ChEBI" id="CHEBI:16240"/>
        <dbReference type="ChEBI" id="CHEBI:57783"/>
        <dbReference type="ChEBI" id="CHEBI:58349"/>
        <dbReference type="EC" id="1.6.3.1"/>
    </reaction>
    <physiologicalReaction direction="left-to-right" evidence="24">
        <dbReference type="Rhea" id="RHEA:11261"/>
    </physiologicalReaction>
</comment>
<evidence type="ECO:0000256" key="22">
    <source>
        <dbReference type="ARBA" id="ARBA00047574"/>
    </source>
</evidence>
<dbReference type="AlphaFoldDB" id="A0A1I8C0Z3"/>
<keyword evidence="8" id="KW-0812">Transmembrane</keyword>
<keyword evidence="7 33" id="KW-0285">Flavoprotein</keyword>
<dbReference type="FunFam" id="3.50.50.60:FF:000159">
    <property type="entry name" value="Dimethylaniline monooxygenase [N-oxide-forming]"/>
    <property type="match status" value="1"/>
</dbReference>
<evidence type="ECO:0000256" key="14">
    <source>
        <dbReference type="ARBA" id="ARBA00023002"/>
    </source>
</evidence>